<dbReference type="Pfam" id="PF00535">
    <property type="entry name" value="Glycos_transf_2"/>
    <property type="match status" value="1"/>
</dbReference>
<dbReference type="EC" id="2.4.-.-" evidence="2"/>
<proteinExistence type="predicted"/>
<comment type="caution">
    <text evidence="2">The sequence shown here is derived from an EMBL/GenBank/DDBJ whole genome shotgun (WGS) entry which is preliminary data.</text>
</comment>
<dbReference type="SUPFAM" id="SSF53448">
    <property type="entry name" value="Nucleotide-diphospho-sugar transferases"/>
    <property type="match status" value="1"/>
</dbReference>
<dbReference type="Gene3D" id="3.90.550.10">
    <property type="entry name" value="Spore Coat Polysaccharide Biosynthesis Protein SpsA, Chain A"/>
    <property type="match status" value="1"/>
</dbReference>
<accession>A0AAE3QT49</accession>
<dbReference type="InterPro" id="IPR001173">
    <property type="entry name" value="Glyco_trans_2-like"/>
</dbReference>
<dbReference type="PANTHER" id="PTHR10859">
    <property type="entry name" value="GLYCOSYL TRANSFERASE"/>
    <property type="match status" value="1"/>
</dbReference>
<keyword evidence="2" id="KW-0328">Glycosyltransferase</keyword>
<dbReference type="InterPro" id="IPR029044">
    <property type="entry name" value="Nucleotide-diphossugar_trans"/>
</dbReference>
<evidence type="ECO:0000313" key="3">
    <source>
        <dbReference type="Proteomes" id="UP001241110"/>
    </source>
</evidence>
<dbReference type="GO" id="GO:0006487">
    <property type="term" value="P:protein N-linked glycosylation"/>
    <property type="evidence" value="ECO:0007669"/>
    <property type="project" value="TreeGrafter"/>
</dbReference>
<dbReference type="AlphaFoldDB" id="A0AAE3QT49"/>
<reference evidence="2" key="1">
    <citation type="submission" date="2023-05" db="EMBL/GenBank/DDBJ databases">
        <authorList>
            <person name="Zhang X."/>
        </authorList>
    </citation>
    <scope>NUCLEOTIDE SEQUENCE</scope>
    <source>
        <strain evidence="2">YF14B1</strain>
    </source>
</reference>
<dbReference type="RefSeq" id="WP_313986863.1">
    <property type="nucleotide sequence ID" value="NZ_JASJOS010000017.1"/>
</dbReference>
<organism evidence="2 3">
    <name type="scientific">Xanthocytophaga flava</name>
    <dbReference type="NCBI Taxonomy" id="3048013"/>
    <lineage>
        <taxon>Bacteria</taxon>
        <taxon>Pseudomonadati</taxon>
        <taxon>Bacteroidota</taxon>
        <taxon>Cytophagia</taxon>
        <taxon>Cytophagales</taxon>
        <taxon>Rhodocytophagaceae</taxon>
        <taxon>Xanthocytophaga</taxon>
    </lineage>
</organism>
<name>A0AAE3QT49_9BACT</name>
<evidence type="ECO:0000259" key="1">
    <source>
        <dbReference type="Pfam" id="PF00535"/>
    </source>
</evidence>
<evidence type="ECO:0000313" key="2">
    <source>
        <dbReference type="EMBL" id="MDJ1484962.1"/>
    </source>
</evidence>
<keyword evidence="2" id="KW-0808">Transferase</keyword>
<dbReference type="Proteomes" id="UP001241110">
    <property type="component" value="Unassembled WGS sequence"/>
</dbReference>
<sequence length="265" mass="30754">MIGIVIPCYNEASRLKVTEFVQFNKEHSKYVLCFVNDGSKDNTLQQLEVLKKKCTYPEKIEIVSLTQNSGKAEAVRTGINTLLNMENIQYIGYLDADLSTSLDEYTHVVDYLCNNPDISIVCGSRIKRMGADISREVYRHYIGRFIATLISIILRLPFYDTQCGAKVFTRNLAENCFSIPFVSKWLFDVEIFLRMKIRYGTGNVQQLIYEYPLQRWIHADGSKIGLKDVFYTPLQLFHISNHYNVFKKYKVESLQKAKHFDKEPI</sequence>
<dbReference type="PANTHER" id="PTHR10859:SF91">
    <property type="entry name" value="DOLICHYL-PHOSPHATE BETA-GLUCOSYLTRANSFERASE"/>
    <property type="match status" value="1"/>
</dbReference>
<gene>
    <name evidence="2" type="ORF">QNI16_30965</name>
</gene>
<dbReference type="EMBL" id="JASJOS010000017">
    <property type="protein sequence ID" value="MDJ1484962.1"/>
    <property type="molecule type" value="Genomic_DNA"/>
</dbReference>
<feature type="domain" description="Glycosyltransferase 2-like" evidence="1">
    <location>
        <begin position="4"/>
        <end position="173"/>
    </location>
</feature>
<dbReference type="GO" id="GO:0016757">
    <property type="term" value="F:glycosyltransferase activity"/>
    <property type="evidence" value="ECO:0007669"/>
    <property type="project" value="UniProtKB-KW"/>
</dbReference>
<protein>
    <submittedName>
        <fullName evidence="2">Glycosyltransferase</fullName>
        <ecNumber evidence="2">2.4.-.-</ecNumber>
    </submittedName>
</protein>